<evidence type="ECO:0000256" key="1">
    <source>
        <dbReference type="SAM" id="Coils"/>
    </source>
</evidence>
<reference evidence="3" key="1">
    <citation type="journal article" date="2019" name="Int. J. Syst. Evol. Microbiol.">
        <title>The Global Catalogue of Microorganisms (GCM) 10K type strain sequencing project: providing services to taxonomists for standard genome sequencing and annotation.</title>
        <authorList>
            <consortium name="The Broad Institute Genomics Platform"/>
            <consortium name="The Broad Institute Genome Sequencing Center for Infectious Disease"/>
            <person name="Wu L."/>
            <person name="Ma J."/>
        </authorList>
    </citation>
    <scope>NUCLEOTIDE SEQUENCE [LARGE SCALE GENOMIC DNA]</scope>
    <source>
        <strain evidence="3">KACC 12597</strain>
    </source>
</reference>
<accession>A0ABW4YCX9</accession>
<dbReference type="Pfam" id="PF03993">
    <property type="entry name" value="DUF349"/>
    <property type="match status" value="3"/>
</dbReference>
<keyword evidence="1" id="KW-0175">Coiled coil</keyword>
<dbReference type="InterPro" id="IPR007139">
    <property type="entry name" value="DUF349"/>
</dbReference>
<comment type="caution">
    <text evidence="2">The sequence shown here is derived from an EMBL/GenBank/DDBJ whole genome shotgun (WGS) entry which is preliminary data.</text>
</comment>
<gene>
    <name evidence="2" type="ORF">ACFSJC_16785</name>
</gene>
<name>A0ABW4YCX9_9GAMM</name>
<sequence length="957" mass="109862">MLFQRFLKKRKQAAEATQQAVASQNQQTLTEQALSHADPGTRSKAIRQVVSPSALRRILAQDADSGVRSDALDRLMQIQCEKTQPPPPYDELLAAFADIQDDALIERVAQHGVAPELRRSAIERIGSQPVLAHCAVHDPLAANRARAIERLEDRAGLEQVVHDIGKRDKNVLRAAREKLRLIAVREEHPKRIRTQCEDICSKIERLGRLGNWTQDRALLDHLERQWGTVQDEADPEWQARFQAERERFLSAYEEYRRENAAQIATQEAQEAARTERERLIQELAEAAALTDESELQAAGERIAASWDALPSAHDTTQRDLDARYRDGLQALEARRKALSDRRHANERLGKLTNKIERLLGESKPLDHKQVKTLLDQGRTLAAEASENALTESFTAHAERLDARLKHQRKSAEQRLRQFAERLEELEGHLDNGELKKADPVHQSLQAALELIQMSGLQPATATELGQRLRALAPKLRELQNWRRWGADQHREGLCAEMESLIDKDLPLAAVAEQLRSLQTDWKGLDKTGSPANQGLWERFHAASEQVYARCRPFMEAQAAEREANAIARERVCAQLEDFLSKVDWERVDWKKILRAERETRQAWAAIGPTDPRQRKKLERRFHQRLKTLDQRLERERRQNQAHKQNLVEQVRALIEHPDLDTAIEQTKALQREWHTTVPARQKDENKLWQEFRAVCDAVFERRAAIQQAHANEMRDHLSARDALCDEALAFAETETDPQRLSAALRDFESRWRELESRPIPRQSASQSNQRWRDARAAFENRRRAAEDRHSQAALELLQRQSELCKRLEASLLANDADGMDPTAAQQAWQQLPKQTDADLQQALETRFAFAQTAATDPEQRKELRKRREANDRRLSQLCLQLEIIAGVESPPEQAQQRLEYQVARLSERMMEGEEDPLEGATRLLQDWYICGPAADDTALSQRFERVRLKLRSTQEQG</sequence>
<evidence type="ECO:0000313" key="2">
    <source>
        <dbReference type="EMBL" id="MFD2113508.1"/>
    </source>
</evidence>
<feature type="coiled-coil region" evidence="1">
    <location>
        <begin position="401"/>
        <end position="435"/>
    </location>
</feature>
<organism evidence="2 3">
    <name type="scientific">Thiorhodococcus fuscus</name>
    <dbReference type="NCBI Taxonomy" id="527200"/>
    <lineage>
        <taxon>Bacteria</taxon>
        <taxon>Pseudomonadati</taxon>
        <taxon>Pseudomonadota</taxon>
        <taxon>Gammaproteobacteria</taxon>
        <taxon>Chromatiales</taxon>
        <taxon>Chromatiaceae</taxon>
        <taxon>Thiorhodococcus</taxon>
    </lineage>
</organism>
<dbReference type="Proteomes" id="UP001597337">
    <property type="component" value="Unassembled WGS sequence"/>
</dbReference>
<dbReference type="RefSeq" id="WP_386028351.1">
    <property type="nucleotide sequence ID" value="NZ_JBHUHX010000051.1"/>
</dbReference>
<keyword evidence="3" id="KW-1185">Reference proteome</keyword>
<feature type="coiled-coil region" evidence="1">
    <location>
        <begin position="618"/>
        <end position="652"/>
    </location>
</feature>
<feature type="coiled-coil region" evidence="1">
    <location>
        <begin position="328"/>
        <end position="361"/>
    </location>
</feature>
<proteinExistence type="predicted"/>
<protein>
    <submittedName>
        <fullName evidence="2">DUF349 domain-containing protein</fullName>
    </submittedName>
</protein>
<evidence type="ECO:0000313" key="3">
    <source>
        <dbReference type="Proteomes" id="UP001597337"/>
    </source>
</evidence>
<dbReference type="EMBL" id="JBHUHX010000051">
    <property type="protein sequence ID" value="MFD2113508.1"/>
    <property type="molecule type" value="Genomic_DNA"/>
</dbReference>